<reference evidence="3 4" key="1">
    <citation type="submission" date="2019-12" db="EMBL/GenBank/DDBJ databases">
        <authorList>
            <person name="Floudas D."/>
            <person name="Bentzer J."/>
            <person name="Ahren D."/>
            <person name="Johansson T."/>
            <person name="Persson P."/>
            <person name="Tunlid A."/>
        </authorList>
    </citation>
    <scope>NUCLEOTIDE SEQUENCE [LARGE SCALE GENOMIC DNA]</scope>
    <source>
        <strain evidence="3 4">CBS 102.39</strain>
    </source>
</reference>
<dbReference type="CDD" id="cd01650">
    <property type="entry name" value="RT_nLTR_like"/>
    <property type="match status" value="1"/>
</dbReference>
<comment type="caution">
    <text evidence="3">The sequence shown here is derived from an EMBL/GenBank/DDBJ whole genome shotgun (WGS) entry which is preliminary data.</text>
</comment>
<feature type="compositionally biased region" description="Polar residues" evidence="1">
    <location>
        <begin position="130"/>
        <end position="144"/>
    </location>
</feature>
<dbReference type="PANTHER" id="PTHR19446">
    <property type="entry name" value="REVERSE TRANSCRIPTASES"/>
    <property type="match status" value="1"/>
</dbReference>
<dbReference type="InterPro" id="IPR043502">
    <property type="entry name" value="DNA/RNA_pol_sf"/>
</dbReference>
<proteinExistence type="predicted"/>
<evidence type="ECO:0000256" key="1">
    <source>
        <dbReference type="SAM" id="MobiDB-lite"/>
    </source>
</evidence>
<dbReference type="GO" id="GO:0003824">
    <property type="term" value="F:catalytic activity"/>
    <property type="evidence" value="ECO:0007669"/>
    <property type="project" value="InterPro"/>
</dbReference>
<dbReference type="Gene3D" id="3.60.10.10">
    <property type="entry name" value="Endonuclease/exonuclease/phosphatase"/>
    <property type="match status" value="1"/>
</dbReference>
<evidence type="ECO:0000313" key="4">
    <source>
        <dbReference type="Proteomes" id="UP000521872"/>
    </source>
</evidence>
<feature type="compositionally biased region" description="Pro residues" evidence="1">
    <location>
        <begin position="355"/>
        <end position="374"/>
    </location>
</feature>
<organism evidence="3 4">
    <name type="scientific">Agrocybe pediades</name>
    <dbReference type="NCBI Taxonomy" id="84607"/>
    <lineage>
        <taxon>Eukaryota</taxon>
        <taxon>Fungi</taxon>
        <taxon>Dikarya</taxon>
        <taxon>Basidiomycota</taxon>
        <taxon>Agaricomycotina</taxon>
        <taxon>Agaricomycetes</taxon>
        <taxon>Agaricomycetidae</taxon>
        <taxon>Agaricales</taxon>
        <taxon>Agaricineae</taxon>
        <taxon>Strophariaceae</taxon>
        <taxon>Agrocybe</taxon>
    </lineage>
</organism>
<dbReference type="Proteomes" id="UP000521872">
    <property type="component" value="Unassembled WGS sequence"/>
</dbReference>
<sequence>MSYAGAVKTPQTTRTLPSHSPREVASGASPRLSQNADLADQNHFPPLPPTLPPHPPSPTASKSANVVAKGIARLSLANEAVGDKRPRSSPEKAARQEEPPKHRKSTEPKATGKGKQREGAPSVAHGGPRTRSSTQKDQLESSLASYREQEANSGDHRQLRGQGPASSTASAMEVDDEPSHIRPMKLFQSEIEARKDTQGESSPQPQHLPGPYGPRGSNGLWPILSPVPQLHGPPDEYSDEQEKEIAEHLAGTVTIPYNPNGTLLDVHGQASSAQPQPAPPAASSHPGPAHPSSSSAPPAQRVSHPMEPAESETEVSHELREDDMEIDDQSPAASSEAPNTQPPDTQSHQNINHWPPAPQQPPTLQPPTLHPPAVHPGAAHLPPPLPQATPAPSVPQPPPAPMPQGPNPATAGSAPPIPLPAQQATPVGMVYKIGAPFFPAPAPAGGWKRPAGVFPPHLTQHITNESRAVQDAIPGLKLRVQIIGLTPKSNVGAICCLAMNILKSHPENANEQMMLAYPAFFKGAERSREPLLTGLLSNLSPRAHAQLLEQVLISTKELTMVFYPAEPDSFTSDYVFALKGLSLNCSQASADQCADLVRRVMGDDVNTAQFIMQNRDNLPDHLSAPDCVLRVFQSVRAVPAEITEKGGHQKTTVFHVFITPPTKLAAGLHIWHNHLSGLHYEHPAVPVGWATRRDSSISPRVPGEYIPRTSFPPQRGPLASTPQVHPARANARSPLQARAPIVTNPHNETAEEQPDLSGTPTENRREGENVNTPDNLPNSPPNADAQAPRPHLHTLGTLKVASLNLRGAGSAATSTKWQQVNYLLREENIGLLALQETHLKPNHRDELNTQFQSRMHILSSLDERQPNSKGVALVLNKQKVKWETTKVTELIPGRALLVQTQWMNSSLVCVLAVYAPNGHQDNGDFWETLRRKFATNALLPKPDIVLGDFNFVEDSIDRLPAHPDPLHPVESFERLKSALSVSDGWRTQNPSGSVYTYTQASTIGNAPASRSRIDRIYVNQKFFHSSRKWRVDVTPIQTDHKMVSVEIADPEAPFIGRGRWKMPLFTIENKSIIRRIEQMGIRLQEQIANTPQDSPWEPQHLYATFKKDVQTFVRGWLKETIPRLDHQIQTQHRRLQEISNAPQLSLPERQLLMDETEARLRLLESRRHDNKKASIATNHKVRAETLDRYWMALNKDKKPRDIIHALRKLDSPPDNPDLESDTSAMAEIAREYHDNLQRSGLEDPPQAAAAADDALQHIRSEITRTEKAKLSQYITQGEVEAALRELPLGKAPGLDGLPHELWKALHARYQTMTSLGRPSFNVVGTLVSVFNSIEKHGIAPELDFAVGWMCPLYKKGELTEISNYRPITVLNSDYKIMTRVLTTRLTTAVPPLIHTDQAGFMKGRRIEDQTELARLMIDKCELLEENGAIICLDQEKAYDKIRHDFIWATLRKMGFPEHFIGTIQALYKAGKTAIMINGVLSTFYNVIRGVRQGDPLSCLIFNLAIESLACMLRDSGLRGFTLQGELERLITALFADDTTIYLSEHDSFMGLQEILLRWCQASGAKFNVPKTVVLPVGTPDYRYKLLTTRKLTPDQEQIPPDIKIAQDGEAVRVLGAFIGNKVDQPGVWSPTIDKIEQSLARFEKGSPTAEGRRLVVNVIVGGYTQYLTRVQGMPENVEKVLTKKIQRFMWGDDSPMVNADTLKLPHKEGGKTLLDLEKRNDAIDLMRAKVYLLPPAERPRWTRVADELLGLNVTTTNQVKIDEASKVNTFLQNWKPKVRGESRLSSSLRRMLMKAEKYGLKLTTITPSVNLLREMPIWHHKGLHSEHPILNNSVWADCQRNVHGIRTVGDMLTYVGRVFPGNHRNIRYCPCDLCRQARELGCRNPAKCPQAGVRMLDSLVERWDPRRQQAMQGAPERLEEGQIPPKAESDNSIWDAFRVLDTSTPAAAYVRPDAPLRVRPVNRLNATMRCTTVTSRGEASRYGGGIFLATDDPRNVSVRGKDSETKTALICMEKLLLNLDMNDDVCIQGCPPHLVRLLTEGLFKLEKRGYESHPAGAEVRKVIELTRFRPGKVILRSRRANPDEEKNALTLALAAAAVREPPGVELGPRPAYSLLVPRGMSLKQATQATLYRAMMRAGIEVETRRRTRTHLEMVKEAVEEWNGTVPTDVQIWSSLRDKTLSRQTRSFLWKAMHGAYKIGAYWLHIPNYERWADCPICETVESLQHVFTECRASGQAVIWQEVENVWSLKKLEWRRPTLGTVLGIPLIKITTPKGRLLKGPTRLIKILLAEATQLIWRLRCEWKIANEGDVEKVKSDDEIRRLWRNHMNSRLMHDMLLTNEAKYRKKALHPSLVEATWWDILHDKQALGDDWIQNRNGVLVGTGRRPPAHSVTTPYGNTRT</sequence>
<feature type="compositionally biased region" description="Polar residues" evidence="1">
    <location>
        <begin position="331"/>
        <end position="352"/>
    </location>
</feature>
<feature type="compositionally biased region" description="Polar residues" evidence="1">
    <location>
        <begin position="9"/>
        <end position="18"/>
    </location>
</feature>
<protein>
    <recommendedName>
        <fullName evidence="2">Reverse transcriptase domain-containing protein</fullName>
    </recommendedName>
</protein>
<keyword evidence="4" id="KW-1185">Reference proteome</keyword>
<dbReference type="InterPro" id="IPR036691">
    <property type="entry name" value="Endo/exonu/phosph_ase_sf"/>
</dbReference>
<dbReference type="CDD" id="cd09076">
    <property type="entry name" value="L1-EN"/>
    <property type="match status" value="1"/>
</dbReference>
<dbReference type="PROSITE" id="PS50878">
    <property type="entry name" value="RT_POL"/>
    <property type="match status" value="1"/>
</dbReference>
<name>A0A8H4QWC4_9AGAR</name>
<gene>
    <name evidence="3" type="ORF">D9613_012879</name>
</gene>
<feature type="region of interest" description="Disordered" evidence="1">
    <location>
        <begin position="1"/>
        <end position="421"/>
    </location>
</feature>
<evidence type="ECO:0000259" key="2">
    <source>
        <dbReference type="PROSITE" id="PS50878"/>
    </source>
</evidence>
<feature type="region of interest" description="Disordered" evidence="1">
    <location>
        <begin position="694"/>
        <end position="789"/>
    </location>
</feature>
<dbReference type="SUPFAM" id="SSF56672">
    <property type="entry name" value="DNA/RNA polymerases"/>
    <property type="match status" value="1"/>
</dbReference>
<dbReference type="InterPro" id="IPR005135">
    <property type="entry name" value="Endo/exonuclease/phosphatase"/>
</dbReference>
<dbReference type="Pfam" id="PF00078">
    <property type="entry name" value="RVT_1"/>
    <property type="match status" value="1"/>
</dbReference>
<dbReference type="InterPro" id="IPR000477">
    <property type="entry name" value="RT_dom"/>
</dbReference>
<feature type="compositionally biased region" description="Basic and acidic residues" evidence="1">
    <location>
        <begin position="147"/>
        <end position="158"/>
    </location>
</feature>
<evidence type="ECO:0000313" key="3">
    <source>
        <dbReference type="EMBL" id="KAF4618048.1"/>
    </source>
</evidence>
<accession>A0A8H4QWC4</accession>
<feature type="compositionally biased region" description="Basic and acidic residues" evidence="1">
    <location>
        <begin position="81"/>
        <end position="100"/>
    </location>
</feature>
<dbReference type="EMBL" id="JAACJL010000020">
    <property type="protein sequence ID" value="KAF4618048.1"/>
    <property type="molecule type" value="Genomic_DNA"/>
</dbReference>
<dbReference type="Pfam" id="PF03372">
    <property type="entry name" value="Exo_endo_phos"/>
    <property type="match status" value="1"/>
</dbReference>
<feature type="compositionally biased region" description="Pro residues" evidence="1">
    <location>
        <begin position="45"/>
        <end position="58"/>
    </location>
</feature>
<feature type="domain" description="Reverse transcriptase" evidence="2">
    <location>
        <begin position="1333"/>
        <end position="1618"/>
    </location>
</feature>
<dbReference type="SUPFAM" id="SSF56219">
    <property type="entry name" value="DNase I-like"/>
    <property type="match status" value="1"/>
</dbReference>
<feature type="compositionally biased region" description="Low complexity" evidence="1">
    <location>
        <begin position="268"/>
        <end position="300"/>
    </location>
</feature>
<feature type="compositionally biased region" description="Pro residues" evidence="1">
    <location>
        <begin position="381"/>
        <end position="406"/>
    </location>
</feature>